<dbReference type="InterPro" id="IPR011489">
    <property type="entry name" value="EMI_domain"/>
</dbReference>
<evidence type="ECO:0008006" key="18">
    <source>
        <dbReference type="Google" id="ProtNLM"/>
    </source>
</evidence>
<evidence type="ECO:0000313" key="16">
    <source>
        <dbReference type="EMBL" id="KAK2704488.1"/>
    </source>
</evidence>
<feature type="signal peptide" evidence="13">
    <location>
        <begin position="1"/>
        <end position="17"/>
    </location>
</feature>
<dbReference type="SUPFAM" id="SSF57184">
    <property type="entry name" value="Growth factor receptor domain"/>
    <property type="match status" value="1"/>
</dbReference>
<evidence type="ECO:0000256" key="11">
    <source>
        <dbReference type="ARBA" id="ARBA00023180"/>
    </source>
</evidence>
<dbReference type="FunFam" id="2.170.300.10:FF:000041">
    <property type="entry name" value="Tyrosine protein kinase receptor tie-1, putative"/>
    <property type="match status" value="1"/>
</dbReference>
<keyword evidence="9" id="KW-0472">Membrane</keyword>
<evidence type="ECO:0000256" key="13">
    <source>
        <dbReference type="SAM" id="SignalP"/>
    </source>
</evidence>
<dbReference type="Pfam" id="PF23301">
    <property type="entry name" value="EGF_PEAR1L"/>
    <property type="match status" value="1"/>
</dbReference>
<keyword evidence="10 12" id="KW-1015">Disulfide bond</keyword>
<dbReference type="InterPro" id="IPR009030">
    <property type="entry name" value="Growth_fac_rcpt_cys_sf"/>
</dbReference>
<gene>
    <name evidence="16" type="ORF">QYM36_016772</name>
</gene>
<comment type="subcellular location">
    <subcellularLocation>
        <location evidence="2">Cell membrane</location>
    </subcellularLocation>
    <subcellularLocation>
        <location evidence="1">Membrane</location>
        <topology evidence="1">Single-pass membrane protein</topology>
    </subcellularLocation>
</comment>
<name>A0AA88KSD2_ARTSF</name>
<keyword evidence="3" id="KW-1003">Cell membrane</keyword>
<feature type="disulfide bond" evidence="12">
    <location>
        <begin position="162"/>
        <end position="171"/>
    </location>
</feature>
<evidence type="ECO:0000256" key="2">
    <source>
        <dbReference type="ARBA" id="ARBA00004236"/>
    </source>
</evidence>
<dbReference type="PANTHER" id="PTHR24052:SF8">
    <property type="entry name" value="NIMROD A, ISOFORM E"/>
    <property type="match status" value="1"/>
</dbReference>
<feature type="domain" description="EGF-like" evidence="14">
    <location>
        <begin position="142"/>
        <end position="172"/>
    </location>
</feature>
<dbReference type="GO" id="GO:0005886">
    <property type="term" value="C:plasma membrane"/>
    <property type="evidence" value="ECO:0007669"/>
    <property type="project" value="UniProtKB-SubCell"/>
</dbReference>
<evidence type="ECO:0000256" key="3">
    <source>
        <dbReference type="ARBA" id="ARBA00022475"/>
    </source>
</evidence>
<organism evidence="16 17">
    <name type="scientific">Artemia franciscana</name>
    <name type="common">Brine shrimp</name>
    <name type="synonym">Artemia sanfranciscana</name>
    <dbReference type="NCBI Taxonomy" id="6661"/>
    <lineage>
        <taxon>Eukaryota</taxon>
        <taxon>Metazoa</taxon>
        <taxon>Ecdysozoa</taxon>
        <taxon>Arthropoda</taxon>
        <taxon>Crustacea</taxon>
        <taxon>Branchiopoda</taxon>
        <taxon>Anostraca</taxon>
        <taxon>Artemiidae</taxon>
        <taxon>Artemia</taxon>
    </lineage>
</organism>
<dbReference type="InterPro" id="IPR000742">
    <property type="entry name" value="EGF"/>
</dbReference>
<dbReference type="AlphaFoldDB" id="A0AA88KSD2"/>
<evidence type="ECO:0000256" key="4">
    <source>
        <dbReference type="ARBA" id="ARBA00022536"/>
    </source>
</evidence>
<dbReference type="InterPro" id="IPR057138">
    <property type="entry name" value="EGF_PEAR1L-like"/>
</dbReference>
<dbReference type="PRINTS" id="PR00011">
    <property type="entry name" value="EGFLAMININ"/>
</dbReference>
<dbReference type="Proteomes" id="UP001187531">
    <property type="component" value="Unassembled WGS sequence"/>
</dbReference>
<dbReference type="InterPro" id="IPR052485">
    <property type="entry name" value="MEGF_diff_regulators"/>
</dbReference>
<keyword evidence="7" id="KW-0677">Repeat</keyword>
<keyword evidence="8" id="KW-1133">Transmembrane helix</keyword>
<keyword evidence="17" id="KW-1185">Reference proteome</keyword>
<comment type="caution">
    <text evidence="12">Lacks conserved residue(s) required for the propagation of feature annotation.</text>
</comment>
<feature type="chain" id="PRO_5041666155" description="EMI domain-containing protein" evidence="13">
    <location>
        <begin position="18"/>
        <end position="212"/>
    </location>
</feature>
<feature type="non-terminal residue" evidence="16">
    <location>
        <position position="212"/>
    </location>
</feature>
<evidence type="ECO:0000259" key="14">
    <source>
        <dbReference type="PROSITE" id="PS50026"/>
    </source>
</evidence>
<dbReference type="PROSITE" id="PS00022">
    <property type="entry name" value="EGF_1"/>
    <property type="match status" value="2"/>
</dbReference>
<dbReference type="Pfam" id="PF07546">
    <property type="entry name" value="EMI"/>
    <property type="match status" value="1"/>
</dbReference>
<evidence type="ECO:0000256" key="7">
    <source>
        <dbReference type="ARBA" id="ARBA00022737"/>
    </source>
</evidence>
<proteinExistence type="predicted"/>
<evidence type="ECO:0000313" key="17">
    <source>
        <dbReference type="Proteomes" id="UP001187531"/>
    </source>
</evidence>
<dbReference type="Gene3D" id="2.170.300.10">
    <property type="entry name" value="Tie2 ligand-binding domain superfamily"/>
    <property type="match status" value="1"/>
</dbReference>
<accession>A0AA88KSD2</accession>
<dbReference type="PROSITE" id="PS51041">
    <property type="entry name" value="EMI"/>
    <property type="match status" value="1"/>
</dbReference>
<comment type="caution">
    <text evidence="16">The sequence shown here is derived from an EMBL/GenBank/DDBJ whole genome shotgun (WGS) entry which is preliminary data.</text>
</comment>
<evidence type="ECO:0000256" key="6">
    <source>
        <dbReference type="ARBA" id="ARBA00022729"/>
    </source>
</evidence>
<evidence type="ECO:0000256" key="8">
    <source>
        <dbReference type="ARBA" id="ARBA00022989"/>
    </source>
</evidence>
<evidence type="ECO:0000256" key="10">
    <source>
        <dbReference type="ARBA" id="ARBA00023157"/>
    </source>
</evidence>
<evidence type="ECO:0000259" key="15">
    <source>
        <dbReference type="PROSITE" id="PS51041"/>
    </source>
</evidence>
<dbReference type="PANTHER" id="PTHR24052">
    <property type="entry name" value="DELTA-RELATED"/>
    <property type="match status" value="1"/>
</dbReference>
<keyword evidence="6 13" id="KW-0732">Signal</keyword>
<feature type="domain" description="EMI" evidence="15">
    <location>
        <begin position="23"/>
        <end position="100"/>
    </location>
</feature>
<protein>
    <recommendedName>
        <fullName evidence="18">EMI domain-containing protein</fullName>
    </recommendedName>
</protein>
<dbReference type="PROSITE" id="PS50026">
    <property type="entry name" value="EGF_3"/>
    <property type="match status" value="1"/>
</dbReference>
<evidence type="ECO:0000256" key="12">
    <source>
        <dbReference type="PROSITE-ProRule" id="PRU00076"/>
    </source>
</evidence>
<keyword evidence="4 12" id="KW-0245">EGF-like domain</keyword>
<evidence type="ECO:0000256" key="9">
    <source>
        <dbReference type="ARBA" id="ARBA00023136"/>
    </source>
</evidence>
<evidence type="ECO:0000256" key="1">
    <source>
        <dbReference type="ARBA" id="ARBA00004167"/>
    </source>
</evidence>
<sequence length="212" mass="23228">MLTLVLYILIIGSVVIAKENYTDDTLCTRQEPYAVNVKVSYLQPYQVRTYTACFAVPPWCSKYTVAHKVAYKTETIEKVRVVRDCCPGYARTPDNSTCVPICAQQCIHGTCVGPDKCECEPGYGGPYCTVACPDGKWGPGCRDECPCMNNARCDPLSGACTCSRGWTGERCEYPCPLGTYGLKCKQTCQCQQNSRCDPVSGECVCPDGWSGP</sequence>
<keyword evidence="5" id="KW-0812">Transmembrane</keyword>
<dbReference type="SMART" id="SM00181">
    <property type="entry name" value="EGF"/>
    <property type="match status" value="2"/>
</dbReference>
<dbReference type="EMBL" id="JAVRJZ010000021">
    <property type="protein sequence ID" value="KAK2704488.1"/>
    <property type="molecule type" value="Genomic_DNA"/>
</dbReference>
<evidence type="ECO:0000256" key="5">
    <source>
        <dbReference type="ARBA" id="ARBA00022692"/>
    </source>
</evidence>
<reference evidence="16" key="1">
    <citation type="submission" date="2023-07" db="EMBL/GenBank/DDBJ databases">
        <title>Chromosome-level genome assembly of Artemia franciscana.</title>
        <authorList>
            <person name="Jo E."/>
        </authorList>
    </citation>
    <scope>NUCLEOTIDE SEQUENCE</scope>
    <source>
        <tissue evidence="16">Whole body</tissue>
    </source>
</reference>
<keyword evidence="11" id="KW-0325">Glycoprotein</keyword>